<accession>A0A6J4VRD5</accession>
<proteinExistence type="predicted"/>
<dbReference type="AlphaFoldDB" id="A0A6J4VRD5"/>
<name>A0A6J4VRD5_9CYAN</name>
<sequence length="60" mass="6586">MKNPRPSNLVVRVCVALLALFAALIVGGLALQTFNVARENSEGLRNLQQKLIEKVSLVLR</sequence>
<evidence type="ECO:0000313" key="1">
    <source>
        <dbReference type="EMBL" id="CAA9586507.1"/>
    </source>
</evidence>
<dbReference type="EMBL" id="CADCWO010000204">
    <property type="protein sequence ID" value="CAA9586507.1"/>
    <property type="molecule type" value="Genomic_DNA"/>
</dbReference>
<reference evidence="1" key="1">
    <citation type="submission" date="2020-02" db="EMBL/GenBank/DDBJ databases">
        <authorList>
            <person name="Meier V. D."/>
        </authorList>
    </citation>
    <scope>NUCLEOTIDE SEQUENCE</scope>
    <source>
        <strain evidence="1">AVDCRST_MAG81</strain>
    </source>
</reference>
<protein>
    <submittedName>
        <fullName evidence="1">Uncharacterized protein</fullName>
    </submittedName>
</protein>
<organism evidence="1">
    <name type="scientific">uncultured Synechococcales cyanobacterium</name>
    <dbReference type="NCBI Taxonomy" id="1936017"/>
    <lineage>
        <taxon>Bacteria</taxon>
        <taxon>Bacillati</taxon>
        <taxon>Cyanobacteriota</taxon>
        <taxon>Cyanophyceae</taxon>
        <taxon>Synechococcales</taxon>
        <taxon>environmental samples</taxon>
    </lineage>
</organism>
<gene>
    <name evidence="1" type="ORF">AVDCRST_MAG81-3903</name>
</gene>